<dbReference type="RefSeq" id="WP_154283114.1">
    <property type="nucleotide sequence ID" value="NZ_JBHUJQ010000001.1"/>
</dbReference>
<dbReference type="PANTHER" id="PTHR40980">
    <property type="entry name" value="PLUG DOMAIN-CONTAINING PROTEIN"/>
    <property type="match status" value="1"/>
</dbReference>
<dbReference type="PANTHER" id="PTHR40980:SF4">
    <property type="entry name" value="TONB-DEPENDENT RECEPTOR-LIKE BETA-BARREL DOMAIN-CONTAINING PROTEIN"/>
    <property type="match status" value="1"/>
</dbReference>
<dbReference type="InterPro" id="IPR037066">
    <property type="entry name" value="Plug_dom_sf"/>
</dbReference>
<evidence type="ECO:0000259" key="1">
    <source>
        <dbReference type="Pfam" id="PF14905"/>
    </source>
</evidence>
<dbReference type="InterPro" id="IPR041700">
    <property type="entry name" value="OMP_b-brl_3"/>
</dbReference>
<dbReference type="Pfam" id="PF13620">
    <property type="entry name" value="CarboxypepD_reg"/>
    <property type="match status" value="1"/>
</dbReference>
<protein>
    <submittedName>
        <fullName evidence="2">Outer membrane beta-barrel protein</fullName>
    </submittedName>
</protein>
<keyword evidence="3" id="KW-1185">Reference proteome</keyword>
<gene>
    <name evidence="2" type="ORF">GJU39_21800</name>
</gene>
<dbReference type="AlphaFoldDB" id="A0A7K0G5S8"/>
<dbReference type="EMBL" id="WKKH01000068">
    <property type="protein sequence ID" value="MRX78714.1"/>
    <property type="molecule type" value="Genomic_DNA"/>
</dbReference>
<sequence length="803" mass="89446">MFKFTLSIIFTILVTNLYAQFKVTGKITDHTGKPLSLAIITLQQPGVKTSGAISDSVGNYQISNLKPGSYSLRVNFVAYRDTIIKFILNRDTAINLQLNATRILSEVTIKAQKSVFQRELDRFRFNVGQTDLVAGNNVWDVLEKTPLVRASEDGSIAISGNTGVIVYINDKKKVLSGSALKSYLSSLPSDNLEAIEVITTPPSRYEAESGAGIINIVTKKSKEEGLIGSASLSSRQTAVNSEAGSLFLNERSGKWNFYSNLYMGNRSRKPNTDRNIFYPAGTSSNGPDRRNISSVNRYTELYPGAGLGADYQLIDNHVVGMLFDFAGISRRETRNALTRDFYTTTDSVTRTANKDRINSQTYSLNLNYQGKLDSTGKMLSVDYDVLAYRSDNNSNSTNTNLDPLTGNAINDLNVFRTASPQHINNQSVKADLDLPLRNKKGMLSFGGKSSLSKISNTFLLEDLIGGNIFISNPYQSNSFRYEENINALYGNFSYKLSSAWSYQVGLRMENTVAKGWLEENQVVSRNYTNVFPAAFLKLATKKKGAYVLAVTSRISRPGYWDLNPFRTYTTDKAYFTGNPLLQPVKYYRQELSHSLNEKWGSLTLQLAASQTIGEIFSLPYTSGDTIINQKTNYGNRYGYALTASYNNQPKPWWRFSGTMLVGYVVTKGTYANDIAIDNKTVAVTLATNQTFTISKKAGLTSTLVITNSFPATIVNTHIGNRLDTEVRLRKTAGPFGITLSAQDWFKSNRDRYEYMLGALRVKDNYYNDTRSVALAISYNFGKQTVKDKRDRDTGSQDVKGRLM</sequence>
<name>A0A7K0G5S8_9SPHI</name>
<comment type="caution">
    <text evidence="2">The sequence shown here is derived from an EMBL/GenBank/DDBJ whole genome shotgun (WGS) entry which is preliminary data.</text>
</comment>
<dbReference type="SUPFAM" id="SSF56935">
    <property type="entry name" value="Porins"/>
    <property type="match status" value="1"/>
</dbReference>
<organism evidence="2 3">
    <name type="scientific">Pedobacter petrophilus</name>
    <dbReference type="NCBI Taxonomy" id="1908241"/>
    <lineage>
        <taxon>Bacteria</taxon>
        <taxon>Pseudomonadati</taxon>
        <taxon>Bacteroidota</taxon>
        <taxon>Sphingobacteriia</taxon>
        <taxon>Sphingobacteriales</taxon>
        <taxon>Sphingobacteriaceae</taxon>
        <taxon>Pedobacter</taxon>
    </lineage>
</organism>
<dbReference type="OrthoDB" id="8764943at2"/>
<feature type="domain" description="Outer membrane protein beta-barrel" evidence="1">
    <location>
        <begin position="371"/>
        <end position="778"/>
    </location>
</feature>
<evidence type="ECO:0000313" key="2">
    <source>
        <dbReference type="EMBL" id="MRX78714.1"/>
    </source>
</evidence>
<dbReference type="InterPro" id="IPR008969">
    <property type="entry name" value="CarboxyPept-like_regulatory"/>
</dbReference>
<dbReference type="Gene3D" id="2.170.130.10">
    <property type="entry name" value="TonB-dependent receptor, plug domain"/>
    <property type="match status" value="1"/>
</dbReference>
<dbReference type="Gene3D" id="2.60.40.1120">
    <property type="entry name" value="Carboxypeptidase-like, regulatory domain"/>
    <property type="match status" value="1"/>
</dbReference>
<evidence type="ECO:0000313" key="3">
    <source>
        <dbReference type="Proteomes" id="UP000487757"/>
    </source>
</evidence>
<dbReference type="SUPFAM" id="SSF49464">
    <property type="entry name" value="Carboxypeptidase regulatory domain-like"/>
    <property type="match status" value="1"/>
</dbReference>
<dbReference type="Proteomes" id="UP000487757">
    <property type="component" value="Unassembled WGS sequence"/>
</dbReference>
<reference evidence="2 3" key="1">
    <citation type="submission" date="2019-11" db="EMBL/GenBank/DDBJ databases">
        <title>Pedobacter petrophilus genome.</title>
        <authorList>
            <person name="Feldbauer M.J."/>
            <person name="Newman J.D."/>
        </authorList>
    </citation>
    <scope>NUCLEOTIDE SEQUENCE [LARGE SCALE GENOMIC DNA]</scope>
    <source>
        <strain evidence="2 3">LMG 29686</strain>
    </source>
</reference>
<accession>A0A7K0G5S8</accession>
<dbReference type="Pfam" id="PF14905">
    <property type="entry name" value="OMP_b-brl_3"/>
    <property type="match status" value="1"/>
</dbReference>
<proteinExistence type="predicted"/>